<evidence type="ECO:0000256" key="5">
    <source>
        <dbReference type="ARBA" id="ARBA00022556"/>
    </source>
</evidence>
<gene>
    <name evidence="11" type="ORF">C095_05080</name>
</gene>
<accession>A0A017H5F1</accession>
<keyword evidence="5" id="KW-0441">Lipid A biosynthesis</keyword>
<dbReference type="PATRIC" id="fig|1226633.4.peg.1028"/>
<dbReference type="SUPFAM" id="SSF53756">
    <property type="entry name" value="UDP-Glycosyltransferase/glycogen phosphorylase"/>
    <property type="match status" value="1"/>
</dbReference>
<keyword evidence="7" id="KW-0808">Transferase</keyword>
<dbReference type="RefSeq" id="WP_039121688.1">
    <property type="nucleotide sequence ID" value="NZ_AOJP01000006.1"/>
</dbReference>
<comment type="caution">
    <text evidence="11">The sequence shown here is derived from an EMBL/GenBank/DDBJ whole genome shotgun (WGS) entry which is preliminary data.</text>
</comment>
<dbReference type="GO" id="GO:0009245">
    <property type="term" value="P:lipid A biosynthetic process"/>
    <property type="evidence" value="ECO:0007669"/>
    <property type="project" value="UniProtKB-UniRule"/>
</dbReference>
<evidence type="ECO:0000256" key="9">
    <source>
        <dbReference type="ARBA" id="ARBA00048975"/>
    </source>
</evidence>
<dbReference type="PANTHER" id="PTHR30372">
    <property type="entry name" value="LIPID-A-DISACCHARIDE SYNTHASE"/>
    <property type="match status" value="1"/>
</dbReference>
<evidence type="ECO:0000256" key="1">
    <source>
        <dbReference type="ARBA" id="ARBA00002056"/>
    </source>
</evidence>
<dbReference type="Pfam" id="PF02684">
    <property type="entry name" value="LpxB"/>
    <property type="match status" value="1"/>
</dbReference>
<dbReference type="OrthoDB" id="9801642at2"/>
<evidence type="ECO:0000256" key="10">
    <source>
        <dbReference type="NCBIfam" id="TIGR00215"/>
    </source>
</evidence>
<evidence type="ECO:0000313" key="11">
    <source>
        <dbReference type="EMBL" id="KID49526.1"/>
    </source>
</evidence>
<dbReference type="GO" id="GO:0008915">
    <property type="term" value="F:lipid-A-disaccharide synthase activity"/>
    <property type="evidence" value="ECO:0007669"/>
    <property type="project" value="UniProtKB-UniRule"/>
</dbReference>
<evidence type="ECO:0000256" key="4">
    <source>
        <dbReference type="ARBA" id="ARBA00022516"/>
    </source>
</evidence>
<proteinExistence type="predicted"/>
<keyword evidence="4" id="KW-0444">Lipid biosynthesis</keyword>
<evidence type="ECO:0000256" key="3">
    <source>
        <dbReference type="ARBA" id="ARBA00020902"/>
    </source>
</evidence>
<dbReference type="Proteomes" id="UP000031184">
    <property type="component" value="Unassembled WGS sequence"/>
</dbReference>
<dbReference type="PANTHER" id="PTHR30372:SF4">
    <property type="entry name" value="LIPID-A-DISACCHARIDE SYNTHASE, MITOCHONDRIAL-RELATED"/>
    <property type="match status" value="1"/>
</dbReference>
<protein>
    <recommendedName>
        <fullName evidence="3 10">Lipid-A-disaccharide synthase</fullName>
        <ecNumber evidence="2 10">2.4.1.182</ecNumber>
    </recommendedName>
</protein>
<organism evidence="11 12">
    <name type="scientific">Fusobacterium necrophorum subsp. funduliforme B35</name>
    <dbReference type="NCBI Taxonomy" id="1226633"/>
    <lineage>
        <taxon>Bacteria</taxon>
        <taxon>Fusobacteriati</taxon>
        <taxon>Fusobacteriota</taxon>
        <taxon>Fusobacteriia</taxon>
        <taxon>Fusobacteriales</taxon>
        <taxon>Fusobacteriaceae</taxon>
        <taxon>Fusobacterium</taxon>
    </lineage>
</organism>
<evidence type="ECO:0000256" key="6">
    <source>
        <dbReference type="ARBA" id="ARBA00022676"/>
    </source>
</evidence>
<dbReference type="NCBIfam" id="TIGR00215">
    <property type="entry name" value="lpxB"/>
    <property type="match status" value="1"/>
</dbReference>
<evidence type="ECO:0000256" key="8">
    <source>
        <dbReference type="ARBA" id="ARBA00023098"/>
    </source>
</evidence>
<comment type="catalytic activity">
    <reaction evidence="9">
        <text>a lipid X + a UDP-2-N,3-O-bis[(3R)-3-hydroxyacyl]-alpha-D-glucosamine = a lipid A disaccharide + UDP + H(+)</text>
        <dbReference type="Rhea" id="RHEA:67828"/>
        <dbReference type="ChEBI" id="CHEBI:15378"/>
        <dbReference type="ChEBI" id="CHEBI:58223"/>
        <dbReference type="ChEBI" id="CHEBI:137748"/>
        <dbReference type="ChEBI" id="CHEBI:176338"/>
        <dbReference type="ChEBI" id="CHEBI:176343"/>
        <dbReference type="EC" id="2.4.1.182"/>
    </reaction>
</comment>
<dbReference type="EC" id="2.4.1.182" evidence="2 10"/>
<evidence type="ECO:0000313" key="12">
    <source>
        <dbReference type="Proteomes" id="UP000031184"/>
    </source>
</evidence>
<dbReference type="GO" id="GO:0016020">
    <property type="term" value="C:membrane"/>
    <property type="evidence" value="ECO:0007669"/>
    <property type="project" value="GOC"/>
</dbReference>
<reference evidence="11 12" key="1">
    <citation type="submission" date="2013-08" db="EMBL/GenBank/DDBJ databases">
        <title>An opportunistic ruminal bacterium that causes liver abscesses in cattle.</title>
        <authorList>
            <person name="Benahmed F.H."/>
            <person name="Rasmussen M."/>
            <person name="Harbottle H."/>
            <person name="Soppet D."/>
            <person name="Nagaraja T.G."/>
            <person name="Davidson M."/>
        </authorList>
    </citation>
    <scope>NUCLEOTIDE SEQUENCE [LARGE SCALE GENOMIC DNA]</scope>
    <source>
        <strain evidence="11 12">B35</strain>
    </source>
</reference>
<comment type="function">
    <text evidence="1">Condensation of UDP-2,3-diacylglucosamine and 2,3-diacylglucosamine-1-phosphate to form lipid A disaccharide, a precursor of lipid A, a phosphorylated glycolipid that anchors the lipopolysaccharide to the outer membrane of the cell.</text>
</comment>
<dbReference type="AlphaFoldDB" id="A0A017H5F1"/>
<dbReference type="EMBL" id="AUZI01000012">
    <property type="protein sequence ID" value="KID49526.1"/>
    <property type="molecule type" value="Genomic_DNA"/>
</dbReference>
<evidence type="ECO:0000256" key="7">
    <source>
        <dbReference type="ARBA" id="ARBA00022679"/>
    </source>
</evidence>
<keyword evidence="6" id="KW-0328">Glycosyltransferase</keyword>
<evidence type="ECO:0000256" key="2">
    <source>
        <dbReference type="ARBA" id="ARBA00012687"/>
    </source>
</evidence>
<dbReference type="InterPro" id="IPR003835">
    <property type="entry name" value="Glyco_trans_19"/>
</dbReference>
<name>A0A017H5F1_9FUSO</name>
<keyword evidence="8" id="KW-0443">Lipid metabolism</keyword>
<dbReference type="GO" id="GO:0005543">
    <property type="term" value="F:phospholipid binding"/>
    <property type="evidence" value="ECO:0007669"/>
    <property type="project" value="TreeGrafter"/>
</dbReference>
<sequence>MKIFVSTGEVSGDLHLSYLVRVIRKKYPDCELYGVAGHHSQEAGVTILEDIRELAVMGFLEAFKKYNDLKEKMETYLQFIEEEKIEKVLLIDYGGFHLKFLKTLKERCPQVKVYYYIPPKLWVWGKRRIHTLRLADEIMVIFPWEVDFYQKEGVKVHYFGNPLVETCPPREKEGDKILLLPGSRKQEILSIVQVYQDLIRRNPEKCFLLKLVNQEALAYLPKEMKDFSNLEMVFEKELTKVVENCSCAVAVSGTVTLELALLDVPTVVVYKTSIFNYFIAKYLLKVGYISLPNISLEEEVFPELIQKDCNVVNIENSLQEIENKPELWKKKLRAVREKLSGVRIIEQYANFLLEGEK</sequence>